<evidence type="ECO:0000313" key="1">
    <source>
        <dbReference type="EMBL" id="WMV46556.1"/>
    </source>
</evidence>
<protein>
    <submittedName>
        <fullName evidence="1">Uncharacterized protein</fullName>
    </submittedName>
</protein>
<sequence length="89" mass="10269">MMPTLKNITQIVQRVAENPSVLLSQAASKMKSRNNHFFYSFSSSQEFVIANSSPLLPLPLFPPSAINFVEDYHRRNPIVCFLELHFRCR</sequence>
<dbReference type="AlphaFoldDB" id="A0AAF0UJH4"/>
<gene>
    <name evidence="1" type="ORF">MTR67_039941</name>
</gene>
<organism evidence="1 2">
    <name type="scientific">Solanum verrucosum</name>
    <dbReference type="NCBI Taxonomy" id="315347"/>
    <lineage>
        <taxon>Eukaryota</taxon>
        <taxon>Viridiplantae</taxon>
        <taxon>Streptophyta</taxon>
        <taxon>Embryophyta</taxon>
        <taxon>Tracheophyta</taxon>
        <taxon>Spermatophyta</taxon>
        <taxon>Magnoliopsida</taxon>
        <taxon>eudicotyledons</taxon>
        <taxon>Gunneridae</taxon>
        <taxon>Pentapetalae</taxon>
        <taxon>asterids</taxon>
        <taxon>lamiids</taxon>
        <taxon>Solanales</taxon>
        <taxon>Solanaceae</taxon>
        <taxon>Solanoideae</taxon>
        <taxon>Solaneae</taxon>
        <taxon>Solanum</taxon>
    </lineage>
</organism>
<reference evidence="1" key="1">
    <citation type="submission" date="2023-08" db="EMBL/GenBank/DDBJ databases">
        <title>A de novo genome assembly of Solanum verrucosum Schlechtendal, a Mexican diploid species geographically isolated from the other diploid A-genome species in potato relatives.</title>
        <authorList>
            <person name="Hosaka K."/>
        </authorList>
    </citation>
    <scope>NUCLEOTIDE SEQUENCE</scope>
    <source>
        <tissue evidence="1">Young leaves</tissue>
    </source>
</reference>
<name>A0AAF0UJH4_SOLVR</name>
<dbReference type="Proteomes" id="UP001234989">
    <property type="component" value="Chromosome 9"/>
</dbReference>
<accession>A0AAF0UJH4</accession>
<evidence type="ECO:0000313" key="2">
    <source>
        <dbReference type="Proteomes" id="UP001234989"/>
    </source>
</evidence>
<dbReference type="EMBL" id="CP133620">
    <property type="protein sequence ID" value="WMV46556.1"/>
    <property type="molecule type" value="Genomic_DNA"/>
</dbReference>
<proteinExistence type="predicted"/>
<keyword evidence="2" id="KW-1185">Reference proteome</keyword>